<accession>A0A0F9MVV7</accession>
<keyword evidence="1" id="KW-1133">Transmembrane helix</keyword>
<evidence type="ECO:0000313" key="2">
    <source>
        <dbReference type="EMBL" id="KKN03557.1"/>
    </source>
</evidence>
<feature type="transmembrane region" description="Helical" evidence="1">
    <location>
        <begin position="97"/>
        <end position="117"/>
    </location>
</feature>
<organism evidence="2">
    <name type="scientific">marine sediment metagenome</name>
    <dbReference type="NCBI Taxonomy" id="412755"/>
    <lineage>
        <taxon>unclassified sequences</taxon>
        <taxon>metagenomes</taxon>
        <taxon>ecological metagenomes</taxon>
    </lineage>
</organism>
<evidence type="ECO:0000256" key="1">
    <source>
        <dbReference type="SAM" id="Phobius"/>
    </source>
</evidence>
<protein>
    <submittedName>
        <fullName evidence="2">Uncharacterized protein</fullName>
    </submittedName>
</protein>
<gene>
    <name evidence="2" type="ORF">LCGC14_1106490</name>
</gene>
<feature type="transmembrane region" description="Helical" evidence="1">
    <location>
        <begin position="12"/>
        <end position="32"/>
    </location>
</feature>
<comment type="caution">
    <text evidence="2">The sequence shown here is derived from an EMBL/GenBank/DDBJ whole genome shotgun (WGS) entry which is preliminary data.</text>
</comment>
<sequence>MVKWISHNQGMFVGLILVSILMLWTYGCLSKVKSPISNQMVTRAELTLEVDVQVKQIEAQLDSLHKQASLQYESLDRQDVIKRKLFEFASLTAANNVINPMGIITLAGTLLGFGIAIDNRIKDKVIKNRPVNNKLPTTETT</sequence>
<keyword evidence="1" id="KW-0472">Membrane</keyword>
<keyword evidence="1" id="KW-0812">Transmembrane</keyword>
<dbReference type="EMBL" id="LAZR01005021">
    <property type="protein sequence ID" value="KKN03557.1"/>
    <property type="molecule type" value="Genomic_DNA"/>
</dbReference>
<dbReference type="PROSITE" id="PS51257">
    <property type="entry name" value="PROKAR_LIPOPROTEIN"/>
    <property type="match status" value="1"/>
</dbReference>
<proteinExistence type="predicted"/>
<dbReference type="AlphaFoldDB" id="A0A0F9MVV7"/>
<reference evidence="2" key="1">
    <citation type="journal article" date="2015" name="Nature">
        <title>Complex archaea that bridge the gap between prokaryotes and eukaryotes.</title>
        <authorList>
            <person name="Spang A."/>
            <person name="Saw J.H."/>
            <person name="Jorgensen S.L."/>
            <person name="Zaremba-Niedzwiedzka K."/>
            <person name="Martijn J."/>
            <person name="Lind A.E."/>
            <person name="van Eijk R."/>
            <person name="Schleper C."/>
            <person name="Guy L."/>
            <person name="Ettema T.J."/>
        </authorList>
    </citation>
    <scope>NUCLEOTIDE SEQUENCE</scope>
</reference>
<name>A0A0F9MVV7_9ZZZZ</name>